<evidence type="ECO:0000313" key="3">
    <source>
        <dbReference type="Proteomes" id="UP000321947"/>
    </source>
</evidence>
<name>A0A5D3DCK9_CUCMM</name>
<dbReference type="Proteomes" id="UP000321947">
    <property type="component" value="Unassembled WGS sequence"/>
</dbReference>
<evidence type="ECO:0000256" key="1">
    <source>
        <dbReference type="SAM" id="MobiDB-lite"/>
    </source>
</evidence>
<comment type="caution">
    <text evidence="2">The sequence shown here is derived from an EMBL/GenBank/DDBJ whole genome shotgun (WGS) entry which is preliminary data.</text>
</comment>
<accession>A0A5D3DCK9</accession>
<protein>
    <submittedName>
        <fullName evidence="2">Retrotransposon protein</fullName>
    </submittedName>
</protein>
<proteinExistence type="predicted"/>
<feature type="compositionally biased region" description="Basic and acidic residues" evidence="1">
    <location>
        <begin position="36"/>
        <end position="50"/>
    </location>
</feature>
<reference evidence="2 3" key="1">
    <citation type="submission" date="2019-08" db="EMBL/GenBank/DDBJ databases">
        <title>Draft genome sequences of two oriental melons (Cucumis melo L. var makuwa).</title>
        <authorList>
            <person name="Kwon S.-Y."/>
        </authorList>
    </citation>
    <scope>NUCLEOTIDE SEQUENCE [LARGE SCALE GENOMIC DNA]</scope>
    <source>
        <strain evidence="3">cv. Chang Bougi</strain>
        <tissue evidence="2">Leaf</tissue>
    </source>
</reference>
<feature type="region of interest" description="Disordered" evidence="1">
    <location>
        <begin position="36"/>
        <end position="57"/>
    </location>
</feature>
<sequence>MAQKQIEECVDIHEKEMKRIKEMILALKMSVERLTDEMKENSNSKRREELGTSDGSSYMMKGKVEEVEATTTPSGGSFDKTPLLKMPESVFRDTFITYLELELQAEVRNCHLITLEDWGLKGSERNIRRIIILVRDNYAKKEPPLKRLFNSEFRARLEKGLCFRCNEKYSHNHRCKNNPVSVEYFVVEKNTNCVKPLPKFPPAPVSPDIIPRDLLDMNGIIPNVAPHAACAPIENNIIATIAIGNLVAFPSHMQNTPPAVCRIHSVHNLPLIPKYRAATSDAYPPNGLATRFAIPNVAAMIPAV</sequence>
<dbReference type="AlphaFoldDB" id="A0A5D3DCK9"/>
<gene>
    <name evidence="2" type="ORF">E5676_scaffold609G00330</name>
</gene>
<organism evidence="2 3">
    <name type="scientific">Cucumis melo var. makuwa</name>
    <name type="common">Oriental melon</name>
    <dbReference type="NCBI Taxonomy" id="1194695"/>
    <lineage>
        <taxon>Eukaryota</taxon>
        <taxon>Viridiplantae</taxon>
        <taxon>Streptophyta</taxon>
        <taxon>Embryophyta</taxon>
        <taxon>Tracheophyta</taxon>
        <taxon>Spermatophyta</taxon>
        <taxon>Magnoliopsida</taxon>
        <taxon>eudicotyledons</taxon>
        <taxon>Gunneridae</taxon>
        <taxon>Pentapetalae</taxon>
        <taxon>rosids</taxon>
        <taxon>fabids</taxon>
        <taxon>Cucurbitales</taxon>
        <taxon>Cucurbitaceae</taxon>
        <taxon>Benincaseae</taxon>
        <taxon>Cucumis</taxon>
    </lineage>
</organism>
<evidence type="ECO:0000313" key="2">
    <source>
        <dbReference type="EMBL" id="TYK21387.1"/>
    </source>
</evidence>
<dbReference type="EMBL" id="SSTD01005662">
    <property type="protein sequence ID" value="TYK21387.1"/>
    <property type="molecule type" value="Genomic_DNA"/>
</dbReference>